<dbReference type="InParanoid" id="A0A1X7UYE3"/>
<protein>
    <submittedName>
        <fullName evidence="1">Uncharacterized protein</fullName>
    </submittedName>
</protein>
<dbReference type="EnsemblMetazoa" id="Aqu2.1.32793_001">
    <property type="protein sequence ID" value="Aqu2.1.32793_001"/>
    <property type="gene ID" value="Aqu2.1.32793"/>
</dbReference>
<sequence>MKKRILRSSGKEKLAAARKRVEWPLNKKDLRYYQLQYCCIHGGQQFRSKGTGSRSS</sequence>
<proteinExistence type="predicted"/>
<organism evidence="1">
    <name type="scientific">Amphimedon queenslandica</name>
    <name type="common">Sponge</name>
    <dbReference type="NCBI Taxonomy" id="400682"/>
    <lineage>
        <taxon>Eukaryota</taxon>
        <taxon>Metazoa</taxon>
        <taxon>Porifera</taxon>
        <taxon>Demospongiae</taxon>
        <taxon>Heteroscleromorpha</taxon>
        <taxon>Haplosclerida</taxon>
        <taxon>Niphatidae</taxon>
        <taxon>Amphimedon</taxon>
    </lineage>
</organism>
<evidence type="ECO:0000313" key="1">
    <source>
        <dbReference type="EnsemblMetazoa" id="Aqu2.1.32793_001"/>
    </source>
</evidence>
<name>A0A1X7UYE3_AMPQE</name>
<accession>A0A1X7UYE3</accession>
<dbReference type="AlphaFoldDB" id="A0A1X7UYE3"/>
<reference evidence="1" key="1">
    <citation type="submission" date="2017-05" db="UniProtKB">
        <authorList>
            <consortium name="EnsemblMetazoa"/>
        </authorList>
    </citation>
    <scope>IDENTIFICATION</scope>
</reference>